<feature type="compositionally biased region" description="Basic and acidic residues" evidence="1">
    <location>
        <begin position="162"/>
        <end position="175"/>
    </location>
</feature>
<sequence length="398" mass="44964">MLSTYEEAECPGDTVAFQAERLQRKYQAQLPGSSEGFYDFRIDYTPRPHAYRTLRVRAGLPPRTLRFGVKPSTEFELAYCCTITFTPSRAILDLSRPSSGASWDSEGEYESDPQVDQLSSCSSGRVPCEIETENTVIDSGSPSPTKNFESLEISSSVSISDRNGKDRETGRDVHHAQAWPPTKIEVDFEPFPVAFGLMDLILRYLLDVISLHEARRPELGDSGWGREREPTVVVMAKNDDADKKFYASHGFVESDRAIESQVLRMVLKEGVIRALVNKRNEEQMDDEDVWTRRRREYEQIWIQAGDRRRDERREEILKESLCFSEDISGDECPETSVGVLCSVRDTPGDGAKRAKSLPIRLHPMTHIDTSEEQGGRRKRAKTVAVSATSSTGCRKERA</sequence>
<dbReference type="InParanoid" id="Q7SHD7"/>
<gene>
    <name evidence="2" type="ORF">NCU01869</name>
</gene>
<evidence type="ECO:0000313" key="2">
    <source>
        <dbReference type="EMBL" id="EAA36264.3"/>
    </source>
</evidence>
<dbReference type="GeneID" id="3881653"/>
<dbReference type="Proteomes" id="UP000001805">
    <property type="component" value="Chromosome 1, Linkage Group I"/>
</dbReference>
<feature type="compositionally biased region" description="Polar residues" evidence="1">
    <location>
        <begin position="114"/>
        <end position="123"/>
    </location>
</feature>
<reference evidence="2 3" key="1">
    <citation type="journal article" date="2003" name="Nature">
        <title>The genome sequence of the filamentous fungus Neurospora crassa.</title>
        <authorList>
            <person name="Galagan J.E."/>
            <person name="Calvo S.E."/>
            <person name="Borkovich K.A."/>
            <person name="Selker E.U."/>
            <person name="Read N.D."/>
            <person name="Jaffe D."/>
            <person name="FitzHugh W."/>
            <person name="Ma L.J."/>
            <person name="Smirnov S."/>
            <person name="Purcell S."/>
            <person name="Rehman B."/>
            <person name="Elkins T."/>
            <person name="Engels R."/>
            <person name="Wang S."/>
            <person name="Nielsen C.B."/>
            <person name="Butler J."/>
            <person name="Endrizzi M."/>
            <person name="Qui D."/>
            <person name="Ianakiev P."/>
            <person name="Bell-Pedersen D."/>
            <person name="Nelson M.A."/>
            <person name="Werner-Washburne M."/>
            <person name="Selitrennikoff C.P."/>
            <person name="Kinsey J.A."/>
            <person name="Braun E.L."/>
            <person name="Zelter A."/>
            <person name="Schulte U."/>
            <person name="Kothe G.O."/>
            <person name="Jedd G."/>
            <person name="Mewes W."/>
            <person name="Staben C."/>
            <person name="Marcotte E."/>
            <person name="Greenberg D."/>
            <person name="Roy A."/>
            <person name="Foley K."/>
            <person name="Naylor J."/>
            <person name="Stange-Thomann N."/>
            <person name="Barrett R."/>
            <person name="Gnerre S."/>
            <person name="Kamal M."/>
            <person name="Kamvysselis M."/>
            <person name="Mauceli E."/>
            <person name="Bielke C."/>
            <person name="Rudd S."/>
            <person name="Frishman D."/>
            <person name="Krystofova S."/>
            <person name="Rasmussen C."/>
            <person name="Metzenberg R.L."/>
            <person name="Perkins D.D."/>
            <person name="Kroken S."/>
            <person name="Cogoni C."/>
            <person name="Macino G."/>
            <person name="Catcheside D."/>
            <person name="Li W."/>
            <person name="Pratt R.J."/>
            <person name="Osmani S.A."/>
            <person name="DeSouza C.P."/>
            <person name="Glass L."/>
            <person name="Orbach M.J."/>
            <person name="Berglund J.A."/>
            <person name="Voelker R."/>
            <person name="Yarden O."/>
            <person name="Plamann M."/>
            <person name="Seiler S."/>
            <person name="Dunlap J."/>
            <person name="Radford A."/>
            <person name="Aramayo R."/>
            <person name="Natvig D.O."/>
            <person name="Alex L.A."/>
            <person name="Mannhaupt G."/>
            <person name="Ebbole D.J."/>
            <person name="Freitag M."/>
            <person name="Paulsen I."/>
            <person name="Sachs M.S."/>
            <person name="Lander E.S."/>
            <person name="Nusbaum C."/>
            <person name="Birren B."/>
        </authorList>
    </citation>
    <scope>NUCLEOTIDE SEQUENCE [LARGE SCALE GENOMIC DNA]</scope>
    <source>
        <strain evidence="3">ATCC 24698 / 74-OR23-1A / CBS 708.71 / DSM 1257 / FGSC 987</strain>
    </source>
</reference>
<feature type="compositionally biased region" description="Low complexity" evidence="1">
    <location>
        <begin position="150"/>
        <end position="160"/>
    </location>
</feature>
<name>Q7SHD7_NEUCR</name>
<dbReference type="HOGENOM" id="CLU_696563_0_0_1"/>
<feature type="region of interest" description="Disordered" evidence="1">
    <location>
        <begin position="101"/>
        <end position="176"/>
    </location>
</feature>
<evidence type="ECO:0000256" key="1">
    <source>
        <dbReference type="SAM" id="MobiDB-lite"/>
    </source>
</evidence>
<feature type="region of interest" description="Disordered" evidence="1">
    <location>
        <begin position="362"/>
        <end position="398"/>
    </location>
</feature>
<dbReference type="OrthoDB" id="4574477at2759"/>
<dbReference type="RefSeq" id="XP_965500.3">
    <property type="nucleotide sequence ID" value="XM_960407.3"/>
</dbReference>
<dbReference type="VEuPathDB" id="FungiDB:NCU01869"/>
<dbReference type="EMBL" id="CM002236">
    <property type="protein sequence ID" value="EAA36264.3"/>
    <property type="molecule type" value="Genomic_DNA"/>
</dbReference>
<feature type="compositionally biased region" description="Polar residues" evidence="1">
    <location>
        <begin position="133"/>
        <end position="148"/>
    </location>
</feature>
<keyword evidence="3" id="KW-1185">Reference proteome</keyword>
<evidence type="ECO:0000313" key="3">
    <source>
        <dbReference type="Proteomes" id="UP000001805"/>
    </source>
</evidence>
<proteinExistence type="predicted"/>
<organism evidence="2 3">
    <name type="scientific">Neurospora crassa (strain ATCC 24698 / 74-OR23-1A / CBS 708.71 / DSM 1257 / FGSC 987)</name>
    <dbReference type="NCBI Taxonomy" id="367110"/>
    <lineage>
        <taxon>Eukaryota</taxon>
        <taxon>Fungi</taxon>
        <taxon>Dikarya</taxon>
        <taxon>Ascomycota</taxon>
        <taxon>Pezizomycotina</taxon>
        <taxon>Sordariomycetes</taxon>
        <taxon>Sordariomycetidae</taxon>
        <taxon>Sordariales</taxon>
        <taxon>Sordariaceae</taxon>
        <taxon>Neurospora</taxon>
    </lineage>
</organism>
<accession>Q7SHD7</accession>
<dbReference type="KEGG" id="ncr:NCU01869"/>
<protein>
    <submittedName>
        <fullName evidence="2">Uncharacterized protein</fullName>
    </submittedName>
</protein>
<dbReference type="AlphaFoldDB" id="Q7SHD7"/>
<dbReference type="PaxDb" id="5141-EFNCRP00000001137"/>